<dbReference type="PANTHER" id="PTHR21501">
    <property type="entry name" value="PROTEIN FAM-161"/>
    <property type="match status" value="1"/>
</dbReference>
<organism evidence="3 4">
    <name type="scientific">Astyanax mexicanus</name>
    <name type="common">Blind cave fish</name>
    <name type="synonym">Astyanax fasciatus mexicanus</name>
    <dbReference type="NCBI Taxonomy" id="7994"/>
    <lineage>
        <taxon>Eukaryota</taxon>
        <taxon>Metazoa</taxon>
        <taxon>Chordata</taxon>
        <taxon>Craniata</taxon>
        <taxon>Vertebrata</taxon>
        <taxon>Euteleostomi</taxon>
        <taxon>Actinopterygii</taxon>
        <taxon>Neopterygii</taxon>
        <taxon>Teleostei</taxon>
        <taxon>Ostariophysi</taxon>
        <taxon>Characiformes</taxon>
        <taxon>Characoidei</taxon>
        <taxon>Acestrorhamphidae</taxon>
        <taxon>Acestrorhamphinae</taxon>
        <taxon>Astyanax</taxon>
    </lineage>
</organism>
<evidence type="ECO:0000256" key="1">
    <source>
        <dbReference type="ARBA" id="ARBA00023054"/>
    </source>
</evidence>
<feature type="compositionally biased region" description="Basic and acidic residues" evidence="2">
    <location>
        <begin position="30"/>
        <end position="49"/>
    </location>
</feature>
<proteinExistence type="predicted"/>
<dbReference type="GO" id="GO:0005856">
    <property type="term" value="C:cytoskeleton"/>
    <property type="evidence" value="ECO:0007669"/>
    <property type="project" value="UniProtKB-ARBA"/>
</dbReference>
<dbReference type="InterPro" id="IPR051655">
    <property type="entry name" value="FAM161"/>
</dbReference>
<dbReference type="PANTHER" id="PTHR21501:SF3">
    <property type="entry name" value="PROTEIN FAM161A"/>
    <property type="match status" value="1"/>
</dbReference>
<feature type="region of interest" description="Disordered" evidence="2">
    <location>
        <begin position="30"/>
        <end position="53"/>
    </location>
</feature>
<dbReference type="GO" id="GO:0005929">
    <property type="term" value="C:cilium"/>
    <property type="evidence" value="ECO:0007669"/>
    <property type="project" value="TreeGrafter"/>
</dbReference>
<evidence type="ECO:0000256" key="2">
    <source>
        <dbReference type="SAM" id="MobiDB-lite"/>
    </source>
</evidence>
<dbReference type="Proteomes" id="UP000694621">
    <property type="component" value="Unplaced"/>
</dbReference>
<protein>
    <submittedName>
        <fullName evidence="3">Uncharacterized protein</fullName>
    </submittedName>
</protein>
<sequence length="136" mass="15753">MERSHRANVLVTSCLKTPVDPHTKAPVALYERESAARRPDNRHYEKEAKLGAVDPPVKNSSPLLIKDYRVTGDHIDLREFYFSNEEYYRKLEQLKKAHLRTMAELELMYRKKLELKGVAPLPGWSLSDYIPISLSD</sequence>
<reference evidence="3" key="1">
    <citation type="submission" date="2025-08" db="UniProtKB">
        <authorList>
            <consortium name="Ensembl"/>
        </authorList>
    </citation>
    <scope>IDENTIFICATION</scope>
</reference>
<dbReference type="AlphaFoldDB" id="A0A8B9JSR7"/>
<name>A0A8B9JSR7_ASTMX</name>
<keyword evidence="1" id="KW-0175">Coiled coil</keyword>
<dbReference type="Ensembl" id="ENSAMXT00005028024.1">
    <property type="protein sequence ID" value="ENSAMXP00005025422.1"/>
    <property type="gene ID" value="ENSAMXG00005012899.1"/>
</dbReference>
<evidence type="ECO:0000313" key="4">
    <source>
        <dbReference type="Proteomes" id="UP000694621"/>
    </source>
</evidence>
<dbReference type="GO" id="GO:0044782">
    <property type="term" value="P:cilium organization"/>
    <property type="evidence" value="ECO:0007669"/>
    <property type="project" value="TreeGrafter"/>
</dbReference>
<accession>A0A8B9JSR7</accession>
<evidence type="ECO:0000313" key="3">
    <source>
        <dbReference type="Ensembl" id="ENSAMXP00005025422.1"/>
    </source>
</evidence>
<dbReference type="OrthoDB" id="2150121at2759"/>